<feature type="transmembrane region" description="Helical" evidence="6">
    <location>
        <begin position="150"/>
        <end position="170"/>
    </location>
</feature>
<evidence type="ECO:0000313" key="8">
    <source>
        <dbReference type="EMBL" id="CUU58725.1"/>
    </source>
</evidence>
<evidence type="ECO:0000256" key="3">
    <source>
        <dbReference type="ARBA" id="ARBA00023295"/>
    </source>
</evidence>
<feature type="domain" description="GH26" evidence="7">
    <location>
        <begin position="195"/>
        <end position="517"/>
    </location>
</feature>
<organism evidence="8 9">
    <name type="scientific">Parafrankia irregularis</name>
    <dbReference type="NCBI Taxonomy" id="795642"/>
    <lineage>
        <taxon>Bacteria</taxon>
        <taxon>Bacillati</taxon>
        <taxon>Actinomycetota</taxon>
        <taxon>Actinomycetes</taxon>
        <taxon>Frankiales</taxon>
        <taxon>Frankiaceae</taxon>
        <taxon>Parafrankia</taxon>
    </lineage>
</organism>
<feature type="compositionally biased region" description="Basic and acidic residues" evidence="5">
    <location>
        <begin position="23"/>
        <end position="32"/>
    </location>
</feature>
<protein>
    <submittedName>
        <fullName evidence="8">Glycosyl hydrolase family 26</fullName>
    </submittedName>
</protein>
<feature type="compositionally biased region" description="Basic and acidic residues" evidence="5">
    <location>
        <begin position="1"/>
        <end position="10"/>
    </location>
</feature>
<evidence type="ECO:0000256" key="1">
    <source>
        <dbReference type="ARBA" id="ARBA00007754"/>
    </source>
</evidence>
<dbReference type="InterPro" id="IPR022790">
    <property type="entry name" value="GH26_dom"/>
</dbReference>
<dbReference type="PANTHER" id="PTHR40079:SF4">
    <property type="entry name" value="GH26 DOMAIN-CONTAINING PROTEIN-RELATED"/>
    <property type="match status" value="1"/>
</dbReference>
<evidence type="ECO:0000259" key="7">
    <source>
        <dbReference type="PROSITE" id="PS51764"/>
    </source>
</evidence>
<feature type="active site" description="Proton donor" evidence="4">
    <location>
        <position position="336"/>
    </location>
</feature>
<dbReference type="AlphaFoldDB" id="A0A0S4QSZ0"/>
<proteinExistence type="inferred from homology"/>
<evidence type="ECO:0000256" key="4">
    <source>
        <dbReference type="PROSITE-ProRule" id="PRU01100"/>
    </source>
</evidence>
<dbReference type="Proteomes" id="UP000198802">
    <property type="component" value="Unassembled WGS sequence"/>
</dbReference>
<evidence type="ECO:0000313" key="9">
    <source>
        <dbReference type="Proteomes" id="UP000198802"/>
    </source>
</evidence>
<feature type="region of interest" description="Disordered" evidence="5">
    <location>
        <begin position="180"/>
        <end position="219"/>
    </location>
</feature>
<comment type="similarity">
    <text evidence="1 4">Belongs to the glycosyl hydrolase 26 family.</text>
</comment>
<evidence type="ECO:0000256" key="2">
    <source>
        <dbReference type="ARBA" id="ARBA00022801"/>
    </source>
</evidence>
<evidence type="ECO:0000256" key="5">
    <source>
        <dbReference type="SAM" id="MobiDB-lite"/>
    </source>
</evidence>
<dbReference type="PANTHER" id="PTHR40079">
    <property type="entry name" value="MANNAN ENDO-1,4-BETA-MANNOSIDASE E-RELATED"/>
    <property type="match status" value="1"/>
</dbReference>
<dbReference type="InterPro" id="IPR017853">
    <property type="entry name" value="GH"/>
</dbReference>
<dbReference type="PROSITE" id="PS51764">
    <property type="entry name" value="GH26"/>
    <property type="match status" value="1"/>
</dbReference>
<feature type="compositionally biased region" description="Low complexity" evidence="5">
    <location>
        <begin position="185"/>
        <end position="219"/>
    </location>
</feature>
<reference evidence="9" key="1">
    <citation type="submission" date="2015-11" db="EMBL/GenBank/DDBJ databases">
        <authorList>
            <person name="Varghese N."/>
        </authorList>
    </citation>
    <scope>NUCLEOTIDE SEQUENCE [LARGE SCALE GENOMIC DNA]</scope>
    <source>
        <strain evidence="9">DSM 45899</strain>
    </source>
</reference>
<dbReference type="InterPro" id="IPR000805">
    <property type="entry name" value="Glyco_hydro_26"/>
</dbReference>
<dbReference type="Pfam" id="PF02156">
    <property type="entry name" value="Glyco_hydro_26"/>
    <property type="match status" value="1"/>
</dbReference>
<name>A0A0S4QSZ0_9ACTN</name>
<dbReference type="GO" id="GO:0006080">
    <property type="term" value="P:substituted mannan metabolic process"/>
    <property type="evidence" value="ECO:0007669"/>
    <property type="project" value="InterPro"/>
</dbReference>
<keyword evidence="6" id="KW-0472">Membrane</keyword>
<feature type="region of interest" description="Disordered" evidence="5">
    <location>
        <begin position="1"/>
        <end position="123"/>
    </location>
</feature>
<dbReference type="RefSeq" id="WP_131799536.1">
    <property type="nucleotide sequence ID" value="NZ_FAOZ01000021.1"/>
</dbReference>
<dbReference type="Gene3D" id="3.20.20.80">
    <property type="entry name" value="Glycosidases"/>
    <property type="match status" value="1"/>
</dbReference>
<accession>A0A0S4QSZ0</accession>
<feature type="active site" description="Nucleophile" evidence="4">
    <location>
        <position position="444"/>
    </location>
</feature>
<dbReference type="SUPFAM" id="SSF51445">
    <property type="entry name" value="(Trans)glycosidases"/>
    <property type="match status" value="1"/>
</dbReference>
<keyword evidence="3 4" id="KW-0326">Glycosidase</keyword>
<keyword evidence="9" id="KW-1185">Reference proteome</keyword>
<keyword evidence="6" id="KW-1133">Transmembrane helix</keyword>
<sequence length="517" mass="55277">MDRLPARGADRAVGPDTGTQRLVRGELPRPFRGEQGSVSQPDPGREESGRATMIMPPVRSNPTPEARPAADTSKATGRRRGTDSARGGRTADDSLDGILPVASSAERGGDRGQEARAGAFAEPAADQTLPNRITDWIIEHWGARSGNHPYIPVVLVVVAVVLALVAWILGPAQHKQENVSASNLTAQTQTQTPAPAAESVAPSAPGAAPGTAPTGTAVAAPATGPVARAATDGLFPSGLAAHTMAEVNAWAQFRDRPVDVVVTYTDRADWDDVVNPWMGRVFASYPGTLVISVPLFPDVGNMTSCAAGDYNAKWRQFGRWLVNQGRGDSFVRLGWEFNGKWFGWYAGTNPTAYVKCFQNASSSIKSAAPAARIDWNLNAHGPDYDAYSVYPGNSYVDVIGIDSYDQYPPSHTVKDFTDQCNAYQGLCDVIRFAQQHSKLFSVPEWGVVALNTVAGGRGAAGGDNPLYIQQMYSVFQQYAGSLAYEAYFNEGDSGDVHSSLVNPNMHPASASMYNSLW</sequence>
<gene>
    <name evidence="8" type="ORF">Ga0074812_121102</name>
</gene>
<keyword evidence="6" id="KW-0812">Transmembrane</keyword>
<keyword evidence="2 4" id="KW-0378">Hydrolase</keyword>
<dbReference type="EMBL" id="FAOZ01000021">
    <property type="protein sequence ID" value="CUU58725.1"/>
    <property type="molecule type" value="Genomic_DNA"/>
</dbReference>
<evidence type="ECO:0000256" key="6">
    <source>
        <dbReference type="SAM" id="Phobius"/>
    </source>
</evidence>
<dbReference type="GO" id="GO:0016985">
    <property type="term" value="F:mannan endo-1,4-beta-mannosidase activity"/>
    <property type="evidence" value="ECO:0007669"/>
    <property type="project" value="InterPro"/>
</dbReference>